<protein>
    <submittedName>
        <fullName evidence="1">UHRF1-binding protein 1-like</fullName>
    </submittedName>
</protein>
<name>T2MK71_HYDVU</name>
<evidence type="ECO:0000313" key="1">
    <source>
        <dbReference type="EMBL" id="CDG72297.1"/>
    </source>
</evidence>
<gene>
    <name evidence="1" type="primary">UHRF1BP1L</name>
</gene>
<proteinExistence type="evidence at transcript level"/>
<dbReference type="KEGG" id="hmg:100214136"/>
<dbReference type="EMBL" id="HAAD01006065">
    <property type="protein sequence ID" value="CDG72297.1"/>
    <property type="molecule type" value="mRNA"/>
</dbReference>
<reference evidence="1" key="1">
    <citation type="journal article" date="2013" name="Genome Biol. Evol.">
        <title>Punctuated emergences of genetic and phenotypic innovations in eumetazoan, bilaterian, euteleostome, and hominidae ancestors.</title>
        <authorList>
            <person name="Wenger Y."/>
            <person name="Galliot B."/>
        </authorList>
    </citation>
    <scope>NUCLEOTIDE SEQUENCE</scope>
    <source>
        <tissue evidence="1">Whole animals</tissue>
    </source>
</reference>
<dbReference type="InterPro" id="IPR026728">
    <property type="entry name" value="BLTP3A/B"/>
</dbReference>
<organism evidence="1">
    <name type="scientific">Hydra vulgaris</name>
    <name type="common">Hydra</name>
    <name type="synonym">Hydra attenuata</name>
    <dbReference type="NCBI Taxonomy" id="6087"/>
    <lineage>
        <taxon>Eukaryota</taxon>
        <taxon>Metazoa</taxon>
        <taxon>Cnidaria</taxon>
        <taxon>Hydrozoa</taxon>
        <taxon>Hydroidolina</taxon>
        <taxon>Anthoathecata</taxon>
        <taxon>Aplanulata</taxon>
        <taxon>Hydridae</taxon>
        <taxon>Hydra</taxon>
    </lineage>
</organism>
<dbReference type="OrthoDB" id="43807at2759"/>
<dbReference type="PANTHER" id="PTHR22774">
    <property type="entry name" value="CHOREIN N-TERMINAL DOMAIN-CONTAINING PROTEIN"/>
    <property type="match status" value="1"/>
</dbReference>
<sequence>MASWAKNQITKQLTKFAKNLDPSSISLKFFKGEGELTNLELDERVLSELLEFPPWLQLTKVTCNKISAKVPWTSLKSDPIRLRLDCVEVQIVASETAREKVANLPVFASNNGKPSKYGFTERVLDGMYISINTVLVAFTSAGFKASVNVSRIVIQSTTPDWQQANSLRSTRLKDEVRGEVLTFKEIRWGTMKVDADASYKPESKDILSTPLRLITNNSVIRLVIKKRLIDCTMIASKLAIILDDILWVLTQSQLLKFSSFVQYLLKLRSQFLPISQGSMPNPQRTESNPTYADGQATHDNIFSAYNLTETSIHLRTHQVDLHLCDDCSLNGNQSKDSTDEYFDETGAALQISLTNIALDHCPYHVAGTHRSAVRIDDQVAYQRKHWAQQLLTNFRETEGKRRLSRKDSMLSQGPQRQKEILYESFFVINCSDFKIMQVTTSKTMENKPFLSSEKEALYLPKEMPAIYIDHSMYYYAQNVNLPVPLANMFISLNPIQLTFHPLTCVWLNRFSQSVIAGLDWTKELISREPGFAEHIDIRLEALMPKINIPLMEFPDLFHTNERPKSMQIQISQAIVSNCRVGDKCTQPDILNDLQSFISSRNYADMNCFPNMESDVTPLSNSTWLNDYSINYYQFHNMTKNDKSVYGRLKQQNNLPKEIWCIWFDQFWIEFIGIEKACLRPVPFVHAFPLRLWFCQNVSYVEGDEESLLPNDHNGINVKESEDMRFKIMQVVYENPHPFPELTRKVSLSNEDDCQKNSTSEFSKSSNQFKTQKATNIQHLKVQNYTGEDVRRFEALRISHSENDLLTLTNKHNTIDTLSLNEYSDDYKKDVPPPPYSSKFDEVYPLLRNKSTTSLPPEYLECDNLSSTIKAPDIKCENTEVENASIGILFSSSKAIKVQIDHFQLLFLLRLGDLFALVSKRIALDNLRSKSNTQKPTQDCDNGPIIFNVSVPNVVLDLVLSPCNGIDPIQRLTLSDRVRYEKEKKNGLGLIAYSSSILPLKKIDELNSFSSNRKENSPVTGQNVESQVYSECLISRNDNNSKNNLLQESTSLISCHPSSEKLNVSENYNTVFYSDNPEYFQNRSDVHFGDDEYQNMVFQSQLVKEFCDVGVQVGDTLNDLTSQSLNQLISVLRVRIGGVSVGLQVREDKSTVKVAAETLALNELGNLNYSQMLDSRGNLGEDRSDNKESFSMNAITGEGALKIRITSGAQVSPGEEQELGYAEIRMQALVAALLMSTLDNLAEFAEDEFILSQITFDLQITNSDISLYDDKPRRYLSVVKPPPTQIIIDELYISRDKDGILTFNHKLRKQRLVSENKNKNFQNIDTTHSGCQNTDINSIIPDSINQHVDELIGENARLLDDLKVVNAKVIGLNMERESLLKVIDKLQHELIYSNKENDNLQRRVRSVIGRNKENFV</sequence>
<accession>T2MK71</accession>
<dbReference type="PANTHER" id="PTHR22774:SF11">
    <property type="entry name" value="CHOREIN N-TERMINAL DOMAIN-CONTAINING PROTEIN"/>
    <property type="match status" value="1"/>
</dbReference>
<dbReference type="OMA" id="XSNRRIT"/>
<dbReference type="Pfam" id="PF24917">
    <property type="entry name" value="BLTP3A_B"/>
    <property type="match status" value="3"/>
</dbReference>